<feature type="compositionally biased region" description="Basic residues" evidence="1">
    <location>
        <begin position="313"/>
        <end position="322"/>
    </location>
</feature>
<feature type="compositionally biased region" description="Basic and acidic residues" evidence="1">
    <location>
        <begin position="303"/>
        <end position="312"/>
    </location>
</feature>
<dbReference type="Proteomes" id="UP000639338">
    <property type="component" value="Unassembled WGS sequence"/>
</dbReference>
<accession>A0A834XXC7</accession>
<dbReference type="Pfam" id="PF01812">
    <property type="entry name" value="5-FTHF_cyc-lig"/>
    <property type="match status" value="1"/>
</dbReference>
<comment type="caution">
    <text evidence="2">The sequence shown here is derived from an EMBL/GenBank/DDBJ whole genome shotgun (WGS) entry which is preliminary data.</text>
</comment>
<feature type="compositionally biased region" description="Basic and acidic residues" evidence="1">
    <location>
        <begin position="274"/>
        <end position="289"/>
    </location>
</feature>
<dbReference type="PANTHER" id="PTHR13017:SF0">
    <property type="entry name" value="METHENYLTETRAHYDROFOLATE SYNTHASE DOMAIN-CONTAINING PROTEIN"/>
    <property type="match status" value="1"/>
</dbReference>
<reference evidence="2 3" key="1">
    <citation type="submission" date="2020-08" db="EMBL/GenBank/DDBJ databases">
        <title>Aphidius gifuensis genome sequencing and assembly.</title>
        <authorList>
            <person name="Du Z."/>
        </authorList>
    </citation>
    <scope>NUCLEOTIDE SEQUENCE [LARGE SCALE GENOMIC DNA]</scope>
    <source>
        <strain evidence="2">YNYX2018</strain>
        <tissue evidence="2">Adults</tissue>
    </source>
</reference>
<dbReference type="Gene3D" id="3.40.50.10420">
    <property type="entry name" value="NagB/RpiA/CoA transferase-like"/>
    <property type="match status" value="1"/>
</dbReference>
<dbReference type="GO" id="GO:0005737">
    <property type="term" value="C:cytoplasm"/>
    <property type="evidence" value="ECO:0007669"/>
    <property type="project" value="TreeGrafter"/>
</dbReference>
<name>A0A834XXC7_APHGI</name>
<evidence type="ECO:0000313" key="2">
    <source>
        <dbReference type="EMBL" id="KAF7995233.1"/>
    </source>
</evidence>
<evidence type="ECO:0000313" key="3">
    <source>
        <dbReference type="Proteomes" id="UP000639338"/>
    </source>
</evidence>
<proteinExistence type="predicted"/>
<evidence type="ECO:0000256" key="1">
    <source>
        <dbReference type="SAM" id="MobiDB-lite"/>
    </source>
</evidence>
<dbReference type="EMBL" id="JACMRX010000002">
    <property type="protein sequence ID" value="KAF7995233.1"/>
    <property type="molecule type" value="Genomic_DNA"/>
</dbReference>
<keyword evidence="3" id="KW-1185">Reference proteome</keyword>
<gene>
    <name evidence="2" type="ORF">HCN44_004705</name>
</gene>
<dbReference type="OrthoDB" id="433414at2759"/>
<organism evidence="2 3">
    <name type="scientific">Aphidius gifuensis</name>
    <name type="common">Parasitoid wasp</name>
    <dbReference type="NCBI Taxonomy" id="684658"/>
    <lineage>
        <taxon>Eukaryota</taxon>
        <taxon>Metazoa</taxon>
        <taxon>Ecdysozoa</taxon>
        <taxon>Arthropoda</taxon>
        <taxon>Hexapoda</taxon>
        <taxon>Insecta</taxon>
        <taxon>Pterygota</taxon>
        <taxon>Neoptera</taxon>
        <taxon>Endopterygota</taxon>
        <taxon>Hymenoptera</taxon>
        <taxon>Apocrita</taxon>
        <taxon>Ichneumonoidea</taxon>
        <taxon>Braconidae</taxon>
        <taxon>Aphidiinae</taxon>
        <taxon>Aphidius</taxon>
    </lineage>
</organism>
<evidence type="ECO:0008006" key="4">
    <source>
        <dbReference type="Google" id="ProtNLM"/>
    </source>
</evidence>
<protein>
    <recommendedName>
        <fullName evidence="4">Methenyltetrahydrofolate synthase domain-containing protein</fullName>
    </recommendedName>
</protein>
<sequence>MANTGEADVSITKRSSRERIWKYMMKNDLLNYPKKVYNKIPNFKGAVDAVERFCSLNEFKDAKLIQISLDKPLEYLQKSSLKAGKEIIVPIPKLNNGLFVRVPPPIDDGKIDEHFRAPTRQQRLLEGQSIVKIDDKFNIDIVVVGSVCVDRDGRRIGKGLGFADLEYAMMRKIGSIKPDTTVVTIVHDSQIVDKLPDDLFKKHDVHVDIIVTPTETIIVNNKLKKPDGIYWDILTQRRINAVQLLQQMKELDEKDGKVIVLKEEDPNDASSKFNSERKLAQKKARELRKNNRKQKSEGNTTEDENKGKENNRVPRRPRQQRPRKIDNKNDNKTDTSVDNEKHEKRTTTKAPVRKHRSKLHINFTIKLSKIRPEVRIRDVKNALNDRGIKPSELTWRSQRGICYLHFGTIDGYPTDEPLSIHSIINSLQKLSVGPTAGEDHENDFIAVDLVPKPVTKIENVNATPA</sequence>
<dbReference type="InterPro" id="IPR002698">
    <property type="entry name" value="FTHF_cligase"/>
</dbReference>
<dbReference type="PANTHER" id="PTHR13017">
    <property type="entry name" value="5-FORMYLTETRAHYDROFOLATE CYCLO-LIGASE-RELATED"/>
    <property type="match status" value="1"/>
</dbReference>
<dbReference type="AlphaFoldDB" id="A0A834XXC7"/>
<dbReference type="InterPro" id="IPR037171">
    <property type="entry name" value="NagB/RpiA_transferase-like"/>
</dbReference>
<feature type="region of interest" description="Disordered" evidence="1">
    <location>
        <begin position="267"/>
        <end position="357"/>
    </location>
</feature>
<feature type="compositionally biased region" description="Basic and acidic residues" evidence="1">
    <location>
        <begin position="323"/>
        <end position="346"/>
    </location>
</feature>
<dbReference type="InterPro" id="IPR024185">
    <property type="entry name" value="FTHF_cligase-like_sf"/>
</dbReference>
<dbReference type="SUPFAM" id="SSF100950">
    <property type="entry name" value="NagB/RpiA/CoA transferase-like"/>
    <property type="match status" value="1"/>
</dbReference>